<reference evidence="2" key="1">
    <citation type="submission" date="2022-07" db="EMBL/GenBank/DDBJ databases">
        <title>Phylogenomic reconstructions and comparative analyses of Kickxellomycotina fungi.</title>
        <authorList>
            <person name="Reynolds N.K."/>
            <person name="Stajich J.E."/>
            <person name="Barry K."/>
            <person name="Grigoriev I.V."/>
            <person name="Crous P."/>
            <person name="Smith M.E."/>
        </authorList>
    </citation>
    <scope>NUCLEOTIDE SEQUENCE</scope>
    <source>
        <strain evidence="2">RSA 861</strain>
    </source>
</reference>
<keyword evidence="3" id="KW-1185">Reference proteome</keyword>
<sequence length="143" mass="15489">MSLASDSDYEEVEEITYVVCQPNQDVAPEGLPARGNVPVAVTAIDSDTPFISYAGVTYRGEYEDAVGSDLIFAVRPTGMSKDYLVYSCEHGDDQAAQTTSREEPVRPPAQLNYVGHTTKVLKLYPVVLEPRTDATTGVSTSHS</sequence>
<organism evidence="2 3">
    <name type="scientific">Tieghemiomyces parasiticus</name>
    <dbReference type="NCBI Taxonomy" id="78921"/>
    <lineage>
        <taxon>Eukaryota</taxon>
        <taxon>Fungi</taxon>
        <taxon>Fungi incertae sedis</taxon>
        <taxon>Zoopagomycota</taxon>
        <taxon>Kickxellomycotina</taxon>
        <taxon>Dimargaritomycetes</taxon>
        <taxon>Dimargaritales</taxon>
        <taxon>Dimargaritaceae</taxon>
        <taxon>Tieghemiomyces</taxon>
    </lineage>
</organism>
<dbReference type="EMBL" id="JANBPT010000089">
    <property type="protein sequence ID" value="KAJ1928060.1"/>
    <property type="molecule type" value="Genomic_DNA"/>
</dbReference>
<protein>
    <recommendedName>
        <fullName evidence="1">Transcription factor TFIIIC triple barrel domain-containing protein</fullName>
    </recommendedName>
</protein>
<comment type="caution">
    <text evidence="2">The sequence shown here is derived from an EMBL/GenBank/DDBJ whole genome shotgun (WGS) entry which is preliminary data.</text>
</comment>
<gene>
    <name evidence="2" type="ORF">IWQ60_002372</name>
</gene>
<proteinExistence type="predicted"/>
<name>A0A9W8ACS5_9FUNG</name>
<dbReference type="OrthoDB" id="1877767at2759"/>
<evidence type="ECO:0000259" key="1">
    <source>
        <dbReference type="Pfam" id="PF10419"/>
    </source>
</evidence>
<dbReference type="AlphaFoldDB" id="A0A9W8ACS5"/>
<feature type="domain" description="Transcription factor TFIIIC triple barrel" evidence="1">
    <location>
        <begin position="13"/>
        <end position="126"/>
    </location>
</feature>
<dbReference type="Pfam" id="PF10419">
    <property type="entry name" value="TFIIIC_sub6"/>
    <property type="match status" value="1"/>
</dbReference>
<dbReference type="Gene3D" id="2.60.40.4370">
    <property type="match status" value="1"/>
</dbReference>
<evidence type="ECO:0000313" key="3">
    <source>
        <dbReference type="Proteomes" id="UP001150569"/>
    </source>
</evidence>
<dbReference type="InterPro" id="IPR019481">
    <property type="entry name" value="TFIIIC_triple_barrel"/>
</dbReference>
<evidence type="ECO:0000313" key="2">
    <source>
        <dbReference type="EMBL" id="KAJ1928060.1"/>
    </source>
</evidence>
<accession>A0A9W8ACS5</accession>
<dbReference type="Proteomes" id="UP001150569">
    <property type="component" value="Unassembled WGS sequence"/>
</dbReference>